<organism evidence="1">
    <name type="scientific">Myoviridae sp. ctwVB15</name>
    <dbReference type="NCBI Taxonomy" id="2825208"/>
    <lineage>
        <taxon>Viruses</taxon>
        <taxon>Duplodnaviria</taxon>
        <taxon>Heunggongvirae</taxon>
        <taxon>Uroviricota</taxon>
        <taxon>Caudoviricetes</taxon>
    </lineage>
</organism>
<sequence>MASLNSYENRIVKNYLANGGKRQRVFMYDFVPNGDGTYSKRRCGSRVENNIELYYRLTHEIDQ</sequence>
<name>A0A8S5UNA4_9CAUD</name>
<evidence type="ECO:0000313" key="1">
    <source>
        <dbReference type="EMBL" id="DAF95965.1"/>
    </source>
</evidence>
<protein>
    <submittedName>
        <fullName evidence="1">Uncharacterized protein</fullName>
    </submittedName>
</protein>
<accession>A0A8S5UNA4</accession>
<dbReference type="EMBL" id="BK016112">
    <property type="protein sequence ID" value="DAF95965.1"/>
    <property type="molecule type" value="Genomic_DNA"/>
</dbReference>
<reference evidence="1" key="1">
    <citation type="journal article" date="2021" name="Proc. Natl. Acad. Sci. U.S.A.">
        <title>A Catalog of Tens of Thousands of Viruses from Human Metagenomes Reveals Hidden Associations with Chronic Diseases.</title>
        <authorList>
            <person name="Tisza M.J."/>
            <person name="Buck C.B."/>
        </authorList>
    </citation>
    <scope>NUCLEOTIDE SEQUENCE</scope>
    <source>
        <strain evidence="1">CtwVB15</strain>
    </source>
</reference>
<proteinExistence type="predicted"/>